<sequence>MTAWVAAAPAHADPVDCARMKCVALTFDDGPGPDTDRLLDILRAHGAQATFFLIGEKAAADPGATRRIADAGMELGNHTWSHPDMTTLPPHAVADEFRRTADVIAAVTGQRPALARTGFGAIDDEVLAEAGRQGMAVVNWDVNPRDWADDAAATRAALLAQIRPNAVVLLHDTVHATVDLMAELIPRLRADGYHLVTVSQMLGPLPAGVLYGSRERA</sequence>
<dbReference type="Pfam" id="PF01522">
    <property type="entry name" value="Polysacc_deac_1"/>
    <property type="match status" value="1"/>
</dbReference>
<organism evidence="4 5">
    <name type="scientific">Mycolicibacterium parafortuitum</name>
    <name type="common">Mycobacterium parafortuitum</name>
    <dbReference type="NCBI Taxonomy" id="39692"/>
    <lineage>
        <taxon>Bacteria</taxon>
        <taxon>Bacillati</taxon>
        <taxon>Actinomycetota</taxon>
        <taxon>Actinomycetes</taxon>
        <taxon>Mycobacteriales</taxon>
        <taxon>Mycobacteriaceae</taxon>
        <taxon>Mycolicibacterium</taxon>
    </lineage>
</organism>
<dbReference type="AlphaFoldDB" id="A0A7I7U433"/>
<dbReference type="InterPro" id="IPR011330">
    <property type="entry name" value="Glyco_hydro/deAcase_b/a-brl"/>
</dbReference>
<dbReference type="GO" id="GO:0016020">
    <property type="term" value="C:membrane"/>
    <property type="evidence" value="ECO:0007669"/>
    <property type="project" value="TreeGrafter"/>
</dbReference>
<dbReference type="Gene3D" id="3.20.20.370">
    <property type="entry name" value="Glycoside hydrolase/deacetylase"/>
    <property type="match status" value="1"/>
</dbReference>
<evidence type="ECO:0000256" key="2">
    <source>
        <dbReference type="ARBA" id="ARBA00022801"/>
    </source>
</evidence>
<evidence type="ECO:0000259" key="3">
    <source>
        <dbReference type="PROSITE" id="PS51677"/>
    </source>
</evidence>
<dbReference type="EMBL" id="AP022598">
    <property type="protein sequence ID" value="BBY75825.1"/>
    <property type="molecule type" value="Genomic_DNA"/>
</dbReference>
<dbReference type="SUPFAM" id="SSF88713">
    <property type="entry name" value="Glycoside hydrolase/deacetylase"/>
    <property type="match status" value="1"/>
</dbReference>
<dbReference type="PROSITE" id="PS51677">
    <property type="entry name" value="NODB"/>
    <property type="match status" value="1"/>
</dbReference>
<dbReference type="CDD" id="cd10917">
    <property type="entry name" value="CE4_NodB_like_6s_7s"/>
    <property type="match status" value="1"/>
</dbReference>
<evidence type="ECO:0000313" key="4">
    <source>
        <dbReference type="EMBL" id="BBY75825.1"/>
    </source>
</evidence>
<keyword evidence="1" id="KW-0479">Metal-binding</keyword>
<dbReference type="GO" id="GO:0046872">
    <property type="term" value="F:metal ion binding"/>
    <property type="evidence" value="ECO:0007669"/>
    <property type="project" value="UniProtKB-KW"/>
</dbReference>
<evidence type="ECO:0000256" key="1">
    <source>
        <dbReference type="ARBA" id="ARBA00022723"/>
    </source>
</evidence>
<proteinExistence type="predicted"/>
<protein>
    <recommendedName>
        <fullName evidence="3">NodB homology domain-containing protein</fullName>
    </recommendedName>
</protein>
<dbReference type="PANTHER" id="PTHR10587">
    <property type="entry name" value="GLYCOSYL TRANSFERASE-RELATED"/>
    <property type="match status" value="1"/>
</dbReference>
<reference evidence="4 5" key="1">
    <citation type="journal article" date="2019" name="Emerg. Microbes Infect.">
        <title>Comprehensive subspecies identification of 175 nontuberculous mycobacteria species based on 7547 genomic profiles.</title>
        <authorList>
            <person name="Matsumoto Y."/>
            <person name="Kinjo T."/>
            <person name="Motooka D."/>
            <person name="Nabeya D."/>
            <person name="Jung N."/>
            <person name="Uechi K."/>
            <person name="Horii T."/>
            <person name="Iida T."/>
            <person name="Fujita J."/>
            <person name="Nakamura S."/>
        </authorList>
    </citation>
    <scope>NUCLEOTIDE SEQUENCE [LARGE SCALE GENOMIC DNA]</scope>
    <source>
        <strain evidence="4 5">JCM 6367</strain>
    </source>
</reference>
<feature type="domain" description="NodB homology" evidence="3">
    <location>
        <begin position="21"/>
        <end position="196"/>
    </location>
</feature>
<dbReference type="PANTHER" id="PTHR10587:SF133">
    <property type="entry name" value="CHITIN DEACETYLASE 1-RELATED"/>
    <property type="match status" value="1"/>
</dbReference>
<dbReference type="Proteomes" id="UP000466554">
    <property type="component" value="Chromosome"/>
</dbReference>
<dbReference type="GO" id="GO:0016810">
    <property type="term" value="F:hydrolase activity, acting on carbon-nitrogen (but not peptide) bonds"/>
    <property type="evidence" value="ECO:0007669"/>
    <property type="project" value="InterPro"/>
</dbReference>
<evidence type="ECO:0000313" key="5">
    <source>
        <dbReference type="Proteomes" id="UP000466554"/>
    </source>
</evidence>
<gene>
    <name evidence="4" type="ORF">MPRF_27240</name>
</gene>
<dbReference type="InterPro" id="IPR050248">
    <property type="entry name" value="Polysacc_deacetylase_ArnD"/>
</dbReference>
<name>A0A7I7U433_MYCPF</name>
<dbReference type="GO" id="GO:0005975">
    <property type="term" value="P:carbohydrate metabolic process"/>
    <property type="evidence" value="ECO:0007669"/>
    <property type="project" value="InterPro"/>
</dbReference>
<accession>A0A7I7U433</accession>
<keyword evidence="2" id="KW-0378">Hydrolase</keyword>
<dbReference type="InterPro" id="IPR002509">
    <property type="entry name" value="NODB_dom"/>
</dbReference>